<feature type="chain" id="PRO_5020499631" description="Efflux RND transporter periplasmic adaptor subunit" evidence="1">
    <location>
        <begin position="24"/>
        <end position="79"/>
    </location>
</feature>
<evidence type="ECO:0000313" key="3">
    <source>
        <dbReference type="Proteomes" id="UP000295479"/>
    </source>
</evidence>
<protein>
    <recommendedName>
        <fullName evidence="4">Efflux RND transporter periplasmic adaptor subunit</fullName>
    </recommendedName>
</protein>
<keyword evidence="3" id="KW-1185">Reference proteome</keyword>
<sequence length="79" mass="8654">MKNNKTKKIIGFFAMLTVLLVMGCKEQAKEQPANKEVIVVPAPAHPVIIEKAVPDNSTTIKLDKNGLEVDAKKVNVKVE</sequence>
<dbReference type="PROSITE" id="PS51257">
    <property type="entry name" value="PROKAR_LIPOPROTEIN"/>
    <property type="match status" value="1"/>
</dbReference>
<evidence type="ECO:0008006" key="4">
    <source>
        <dbReference type="Google" id="ProtNLM"/>
    </source>
</evidence>
<evidence type="ECO:0000313" key="2">
    <source>
        <dbReference type="EMBL" id="TDD97454.1"/>
    </source>
</evidence>
<feature type="signal peptide" evidence="1">
    <location>
        <begin position="1"/>
        <end position="23"/>
    </location>
</feature>
<proteinExistence type="predicted"/>
<comment type="caution">
    <text evidence="2">The sequence shown here is derived from an EMBL/GenBank/DDBJ whole genome shotgun (WGS) entry which is preliminary data.</text>
</comment>
<gene>
    <name evidence="2" type="ORF">E0F76_09105</name>
</gene>
<dbReference type="AlphaFoldDB" id="A0A4R5CJB7"/>
<dbReference type="Proteomes" id="UP000295479">
    <property type="component" value="Unassembled WGS sequence"/>
</dbReference>
<organism evidence="2 3">
    <name type="scientific">Flavobacterium cellulosilyticum</name>
    <dbReference type="NCBI Taxonomy" id="2541731"/>
    <lineage>
        <taxon>Bacteria</taxon>
        <taxon>Pseudomonadati</taxon>
        <taxon>Bacteroidota</taxon>
        <taxon>Flavobacteriia</taxon>
        <taxon>Flavobacteriales</taxon>
        <taxon>Flavobacteriaceae</taxon>
        <taxon>Flavobacterium</taxon>
    </lineage>
</organism>
<name>A0A4R5CJB7_9FLAO</name>
<dbReference type="OrthoDB" id="9937278at2"/>
<evidence type="ECO:0000256" key="1">
    <source>
        <dbReference type="SAM" id="SignalP"/>
    </source>
</evidence>
<dbReference type="RefSeq" id="WP_132004538.1">
    <property type="nucleotide sequence ID" value="NZ_SMFK01000004.1"/>
</dbReference>
<keyword evidence="1" id="KW-0732">Signal</keyword>
<accession>A0A4R5CJB7</accession>
<reference evidence="2 3" key="1">
    <citation type="submission" date="2019-03" db="EMBL/GenBank/DDBJ databases">
        <title>Flavobacterium AR-3-4 sp. nov. isolated from arctic soil.</title>
        <authorList>
            <person name="Chaudhary D.K."/>
        </authorList>
    </citation>
    <scope>NUCLEOTIDE SEQUENCE [LARGE SCALE GENOMIC DNA]</scope>
    <source>
        <strain evidence="2 3">AR-3-4</strain>
    </source>
</reference>
<dbReference type="EMBL" id="SMFK01000004">
    <property type="protein sequence ID" value="TDD97454.1"/>
    <property type="molecule type" value="Genomic_DNA"/>
</dbReference>